<dbReference type="OrthoDB" id="9795206at2"/>
<organism evidence="2 3">
    <name type="scientific">Filobacillus milosensis</name>
    <dbReference type="NCBI Taxonomy" id="94137"/>
    <lineage>
        <taxon>Bacteria</taxon>
        <taxon>Bacillati</taxon>
        <taxon>Bacillota</taxon>
        <taxon>Bacilli</taxon>
        <taxon>Bacillales</taxon>
        <taxon>Bacillaceae</taxon>
        <taxon>Filobacillus</taxon>
    </lineage>
</organism>
<feature type="domain" description="N-acetyltransferase" evidence="1">
    <location>
        <begin position="16"/>
        <end position="179"/>
    </location>
</feature>
<keyword evidence="2" id="KW-0808">Transferase</keyword>
<comment type="caution">
    <text evidence="2">The sequence shown here is derived from an EMBL/GenBank/DDBJ whole genome shotgun (WGS) entry which is preliminary data.</text>
</comment>
<evidence type="ECO:0000313" key="3">
    <source>
        <dbReference type="Proteomes" id="UP000297975"/>
    </source>
</evidence>
<dbReference type="PROSITE" id="PS51186">
    <property type="entry name" value="GNAT"/>
    <property type="match status" value="1"/>
</dbReference>
<evidence type="ECO:0000313" key="2">
    <source>
        <dbReference type="EMBL" id="TFB21745.1"/>
    </source>
</evidence>
<protein>
    <submittedName>
        <fullName evidence="2">N-acetyltransferase</fullName>
    </submittedName>
</protein>
<dbReference type="InterPro" id="IPR016181">
    <property type="entry name" value="Acyl_CoA_acyltransferase"/>
</dbReference>
<reference evidence="2 3" key="1">
    <citation type="submission" date="2019-03" db="EMBL/GenBank/DDBJ databases">
        <authorList>
            <person name="He R.-H."/>
        </authorList>
    </citation>
    <scope>NUCLEOTIDE SEQUENCE [LARGE SCALE GENOMIC DNA]</scope>
    <source>
        <strain evidence="3">SH 714</strain>
    </source>
</reference>
<keyword evidence="3" id="KW-1185">Reference proteome</keyword>
<dbReference type="SUPFAM" id="SSF55729">
    <property type="entry name" value="Acyl-CoA N-acyltransferases (Nat)"/>
    <property type="match status" value="1"/>
</dbReference>
<evidence type="ECO:0000259" key="1">
    <source>
        <dbReference type="PROSITE" id="PS51186"/>
    </source>
</evidence>
<dbReference type="EMBL" id="SOPW01000007">
    <property type="protein sequence ID" value="TFB21745.1"/>
    <property type="molecule type" value="Genomic_DNA"/>
</dbReference>
<dbReference type="Proteomes" id="UP000297975">
    <property type="component" value="Unassembled WGS sequence"/>
</dbReference>
<dbReference type="GO" id="GO:0016747">
    <property type="term" value="F:acyltransferase activity, transferring groups other than amino-acyl groups"/>
    <property type="evidence" value="ECO:0007669"/>
    <property type="project" value="InterPro"/>
</dbReference>
<dbReference type="PANTHER" id="PTHR43415">
    <property type="entry name" value="SPERMIDINE N(1)-ACETYLTRANSFERASE"/>
    <property type="match status" value="1"/>
</dbReference>
<dbReference type="Pfam" id="PF13302">
    <property type="entry name" value="Acetyltransf_3"/>
    <property type="match status" value="1"/>
</dbReference>
<name>A0A4Y8IN06_9BACI</name>
<dbReference type="PANTHER" id="PTHR43415:SF3">
    <property type="entry name" value="GNAT-FAMILY ACETYLTRANSFERASE"/>
    <property type="match status" value="1"/>
</dbReference>
<sequence length="184" mass="21356">MNYMKQPIKFLEGEKVYLRPIEEDDFEAIYSGLWDPDVRRLTGTKQIFTRSMVKNFLEKSALDSSRVGLIICAQQTDEMIGELSLNEINHQDRNASFRIALSTEAHTGKGHGSEAIQLMLAYGFRQLNLHRIELEVFAFNERAKHVYERLGFQQEGVRRDALFYDGEYHDAIVMGILENEFFKV</sequence>
<dbReference type="AlphaFoldDB" id="A0A4Y8IN06"/>
<accession>A0A4Y8IN06</accession>
<dbReference type="InterPro" id="IPR000182">
    <property type="entry name" value="GNAT_dom"/>
</dbReference>
<proteinExistence type="predicted"/>
<gene>
    <name evidence="2" type="ORF">E3U55_07900</name>
</gene>
<dbReference type="Gene3D" id="3.40.630.30">
    <property type="match status" value="1"/>
</dbReference>